<keyword evidence="1" id="KW-0732">Signal</keyword>
<organism evidence="2 3">
    <name type="scientific">Fodinicurvata halophila</name>
    <dbReference type="NCBI Taxonomy" id="1419723"/>
    <lineage>
        <taxon>Bacteria</taxon>
        <taxon>Pseudomonadati</taxon>
        <taxon>Pseudomonadota</taxon>
        <taxon>Alphaproteobacteria</taxon>
        <taxon>Rhodospirillales</taxon>
        <taxon>Rhodovibrionaceae</taxon>
        <taxon>Fodinicurvata</taxon>
    </lineage>
</organism>
<evidence type="ECO:0000313" key="3">
    <source>
        <dbReference type="Proteomes" id="UP001595799"/>
    </source>
</evidence>
<protein>
    <recommendedName>
        <fullName evidence="4">Cytochrome c domain-containing protein</fullName>
    </recommendedName>
</protein>
<dbReference type="Proteomes" id="UP001595799">
    <property type="component" value="Unassembled WGS sequence"/>
</dbReference>
<reference evidence="3" key="1">
    <citation type="journal article" date="2019" name="Int. J. Syst. Evol. Microbiol.">
        <title>The Global Catalogue of Microorganisms (GCM) 10K type strain sequencing project: providing services to taxonomists for standard genome sequencing and annotation.</title>
        <authorList>
            <consortium name="The Broad Institute Genomics Platform"/>
            <consortium name="The Broad Institute Genome Sequencing Center for Infectious Disease"/>
            <person name="Wu L."/>
            <person name="Ma J."/>
        </authorList>
    </citation>
    <scope>NUCLEOTIDE SEQUENCE [LARGE SCALE GENOMIC DNA]</scope>
    <source>
        <strain evidence="3">CECT 8472</strain>
    </source>
</reference>
<name>A0ABV8UN35_9PROT</name>
<evidence type="ECO:0008006" key="4">
    <source>
        <dbReference type="Google" id="ProtNLM"/>
    </source>
</evidence>
<accession>A0ABV8UN35</accession>
<evidence type="ECO:0000313" key="2">
    <source>
        <dbReference type="EMBL" id="MFC4352667.1"/>
    </source>
</evidence>
<evidence type="ECO:0000256" key="1">
    <source>
        <dbReference type="SAM" id="SignalP"/>
    </source>
</evidence>
<dbReference type="RefSeq" id="WP_382423027.1">
    <property type="nucleotide sequence ID" value="NZ_JBHSCW010000008.1"/>
</dbReference>
<proteinExistence type="predicted"/>
<feature type="signal peptide" evidence="1">
    <location>
        <begin position="1"/>
        <end position="28"/>
    </location>
</feature>
<dbReference type="EMBL" id="JBHSCW010000008">
    <property type="protein sequence ID" value="MFC4352667.1"/>
    <property type="molecule type" value="Genomic_DNA"/>
</dbReference>
<gene>
    <name evidence="2" type="ORF">ACFOW6_14040</name>
</gene>
<feature type="chain" id="PRO_5047106778" description="Cytochrome c domain-containing protein" evidence="1">
    <location>
        <begin position="29"/>
        <end position="521"/>
    </location>
</feature>
<comment type="caution">
    <text evidence="2">The sequence shown here is derived from an EMBL/GenBank/DDBJ whole genome shotgun (WGS) entry which is preliminary data.</text>
</comment>
<sequence>MFRKWKTACGALALGAWAILSVMPGAVADDSKPDGIDYAMYFMSEAKDAEQCSMSVVEDTLVVSPEISNPAMTCPDMSAWKLFTEVIQDRFWRNWASDDQVWPSQPYGMCEPGETGPDCCAPGAENPGYDSDTPAAHCPYYPGDHLEEGESLTRTGRALSKAHSTNMTQAIGHSVHPTRSDIDPGRVARQEMAEIVQRNKPMFDYIFEHNLYNTQGLADAFKANARNIDRNAPYRVGDGKLAKLDLPVQSIMIKSNWLLEEQAQELGFEQDNDHPYITMTIDKKEEDRFGEKIQPGTYWLVAMHVSSKDTPNWVWATFEHVDNPGRCDYTGCNDSYGFASADDLPEGAADNYTAPHQTSDDLATPQQVFEHGQPYDSGPINPELEDILVDLDIATEPGSDEPRITDRAWRSYRLKGSQVEFTDSMGRATYLGNSVTEGGFMNSASCISCHARAGTDGVADSKPPQMPLGVFENRLNVTGYQQSNSGVPNPAWYHTSGQPPELQVLQTDFSWGFMHAAPIEK</sequence>
<keyword evidence="3" id="KW-1185">Reference proteome</keyword>